<comment type="caution">
    <text evidence="1">The sequence shown here is derived from an EMBL/GenBank/DDBJ whole genome shotgun (WGS) entry which is preliminary data.</text>
</comment>
<accession>A0A2P8DGK1</accession>
<name>A0A2P8DGK1_9ACTN</name>
<dbReference type="Proteomes" id="UP000240542">
    <property type="component" value="Unassembled WGS sequence"/>
</dbReference>
<dbReference type="RefSeq" id="WP_106584267.1">
    <property type="nucleotide sequence ID" value="NZ_PYGA01000012.1"/>
</dbReference>
<evidence type="ECO:0000313" key="1">
    <source>
        <dbReference type="EMBL" id="PSK96316.1"/>
    </source>
</evidence>
<dbReference type="AlphaFoldDB" id="A0A2P8DGK1"/>
<organism evidence="1 2">
    <name type="scientific">Murinocardiopsis flavida</name>
    <dbReference type="NCBI Taxonomy" id="645275"/>
    <lineage>
        <taxon>Bacteria</taxon>
        <taxon>Bacillati</taxon>
        <taxon>Actinomycetota</taxon>
        <taxon>Actinomycetes</taxon>
        <taxon>Streptosporangiales</taxon>
        <taxon>Nocardiopsidaceae</taxon>
        <taxon>Murinocardiopsis</taxon>
    </lineage>
</organism>
<evidence type="ECO:0008006" key="3">
    <source>
        <dbReference type="Google" id="ProtNLM"/>
    </source>
</evidence>
<protein>
    <recommendedName>
        <fullName evidence="3">GGDEF domain-containing protein</fullName>
    </recommendedName>
</protein>
<dbReference type="OrthoDB" id="4936366at2"/>
<evidence type="ECO:0000313" key="2">
    <source>
        <dbReference type="Proteomes" id="UP000240542"/>
    </source>
</evidence>
<reference evidence="1 2" key="1">
    <citation type="submission" date="2018-03" db="EMBL/GenBank/DDBJ databases">
        <title>Genomic Encyclopedia of Archaeal and Bacterial Type Strains, Phase II (KMG-II): from individual species to whole genera.</title>
        <authorList>
            <person name="Goeker M."/>
        </authorList>
    </citation>
    <scope>NUCLEOTIDE SEQUENCE [LARGE SCALE GENOMIC DNA]</scope>
    <source>
        <strain evidence="1 2">DSM 45312</strain>
    </source>
</reference>
<sequence>MGRSEADGRSLVSGARTGSRRRLRAQWCARSRSAGWDPPDDWWTPAVDAVCAAAAAGADMTSDCARFGRARARSGRTIGTALDDFAALCQVLDWDEPPFPLVKALAEGWVDGGRSTEDCQDPLTGLATTAYLRTRLSELYRGAAVSPALTHRMVIVSLDGSADPWRRTAQLIVMGHELRRYFSHGESLALLSRSRMCALAPVDTGLPDRVASIRRDFGREHQAEVWSVPLPATYEHAWEFVSDVGKPPMET</sequence>
<keyword evidence="2" id="KW-1185">Reference proteome</keyword>
<proteinExistence type="predicted"/>
<gene>
    <name evidence="1" type="ORF">CLV63_112201</name>
</gene>
<dbReference type="EMBL" id="PYGA01000012">
    <property type="protein sequence ID" value="PSK96316.1"/>
    <property type="molecule type" value="Genomic_DNA"/>
</dbReference>